<keyword evidence="5" id="KW-1185">Reference proteome</keyword>
<dbReference type="GO" id="GO:0043856">
    <property type="term" value="F:anti-sigma factor antagonist activity"/>
    <property type="evidence" value="ECO:0007669"/>
    <property type="project" value="InterPro"/>
</dbReference>
<gene>
    <name evidence="4" type="ORF">J8N05_45945</name>
</gene>
<dbReference type="AlphaFoldDB" id="A0A940Y6K5"/>
<dbReference type="InterPro" id="IPR002645">
    <property type="entry name" value="STAS_dom"/>
</dbReference>
<evidence type="ECO:0000256" key="2">
    <source>
        <dbReference type="RuleBase" id="RU003749"/>
    </source>
</evidence>
<comment type="caution">
    <text evidence="4">The sequence shown here is derived from an EMBL/GenBank/DDBJ whole genome shotgun (WGS) entry which is preliminary data.</text>
</comment>
<dbReference type="CDD" id="cd07043">
    <property type="entry name" value="STAS_anti-anti-sigma_factors"/>
    <property type="match status" value="1"/>
</dbReference>
<evidence type="ECO:0000259" key="3">
    <source>
        <dbReference type="PROSITE" id="PS50801"/>
    </source>
</evidence>
<dbReference type="EMBL" id="JAGPYQ010000002">
    <property type="protein sequence ID" value="MBQ0855513.1"/>
    <property type="molecule type" value="Genomic_DNA"/>
</dbReference>
<name>A0A940Y6K5_9ACTN</name>
<accession>A0A940Y6K5</accession>
<protein>
    <recommendedName>
        <fullName evidence="2">Anti-sigma factor antagonist</fullName>
    </recommendedName>
</protein>
<dbReference type="PANTHER" id="PTHR33495">
    <property type="entry name" value="ANTI-SIGMA FACTOR ANTAGONIST TM_1081-RELATED-RELATED"/>
    <property type="match status" value="1"/>
</dbReference>
<evidence type="ECO:0000313" key="5">
    <source>
        <dbReference type="Proteomes" id="UP000677413"/>
    </source>
</evidence>
<dbReference type="PANTHER" id="PTHR33495:SF2">
    <property type="entry name" value="ANTI-SIGMA FACTOR ANTAGONIST TM_1081-RELATED"/>
    <property type="match status" value="1"/>
</dbReference>
<evidence type="ECO:0000256" key="1">
    <source>
        <dbReference type="ARBA" id="ARBA00009013"/>
    </source>
</evidence>
<dbReference type="SUPFAM" id="SSF52091">
    <property type="entry name" value="SpoIIaa-like"/>
    <property type="match status" value="1"/>
</dbReference>
<dbReference type="InterPro" id="IPR036513">
    <property type="entry name" value="STAS_dom_sf"/>
</dbReference>
<dbReference type="Gene3D" id="3.30.750.24">
    <property type="entry name" value="STAS domain"/>
    <property type="match status" value="1"/>
</dbReference>
<comment type="similarity">
    <text evidence="1 2">Belongs to the anti-sigma-factor antagonist family.</text>
</comment>
<evidence type="ECO:0000313" key="4">
    <source>
        <dbReference type="EMBL" id="MBQ0855513.1"/>
    </source>
</evidence>
<proteinExistence type="inferred from homology"/>
<dbReference type="Proteomes" id="UP000677413">
    <property type="component" value="Unassembled WGS sequence"/>
</dbReference>
<sequence length="129" mass="13122">MIGIFPVRGAAVPVPVSGVERSCDVGAWAVLALSGEIDLGAVPRVREVVGELVAEGRVHLVWDLREVSFMDSAGLGVLVAAVRSAEARQGEVRLAGVGPQVSRLLELTGLDAVIGVYADVPSAAGPAAG</sequence>
<dbReference type="Pfam" id="PF01740">
    <property type="entry name" value="STAS"/>
    <property type="match status" value="1"/>
</dbReference>
<dbReference type="InterPro" id="IPR003658">
    <property type="entry name" value="Anti-sigma_ant"/>
</dbReference>
<dbReference type="PROSITE" id="PS50801">
    <property type="entry name" value="STAS"/>
    <property type="match status" value="1"/>
</dbReference>
<feature type="domain" description="STAS" evidence="3">
    <location>
        <begin position="30"/>
        <end position="127"/>
    </location>
</feature>
<dbReference type="NCBIfam" id="TIGR00377">
    <property type="entry name" value="ant_ant_sig"/>
    <property type="match status" value="1"/>
</dbReference>
<reference evidence="4 5" key="1">
    <citation type="submission" date="2021-04" db="EMBL/GenBank/DDBJ databases">
        <authorList>
            <person name="Tang X."/>
            <person name="Zhou X."/>
            <person name="Chen X."/>
            <person name="Cernava T."/>
            <person name="Zhang C."/>
        </authorList>
    </citation>
    <scope>NUCLEOTIDE SEQUENCE [LARGE SCALE GENOMIC DNA]</scope>
    <source>
        <strain evidence="4 5">BH-SS-21</strain>
    </source>
</reference>
<organism evidence="4 5">
    <name type="scientific">Streptomyces liliiviolaceus</name>
    <dbReference type="NCBI Taxonomy" id="2823109"/>
    <lineage>
        <taxon>Bacteria</taxon>
        <taxon>Bacillati</taxon>
        <taxon>Actinomycetota</taxon>
        <taxon>Actinomycetes</taxon>
        <taxon>Kitasatosporales</taxon>
        <taxon>Streptomycetaceae</taxon>
        <taxon>Streptomyces</taxon>
    </lineage>
</organism>